<dbReference type="GO" id="GO:0004743">
    <property type="term" value="F:pyruvate kinase activity"/>
    <property type="evidence" value="ECO:0007669"/>
    <property type="project" value="UniProtKB-UniRule"/>
</dbReference>
<evidence type="ECO:0000256" key="7">
    <source>
        <dbReference type="ARBA" id="ARBA00018587"/>
    </source>
</evidence>
<dbReference type="PRINTS" id="PR01050">
    <property type="entry name" value="PYRUVTKNASE"/>
</dbReference>
<dbReference type="GO" id="GO:0005524">
    <property type="term" value="F:ATP binding"/>
    <property type="evidence" value="ECO:0007669"/>
    <property type="project" value="UniProtKB-KW"/>
</dbReference>
<evidence type="ECO:0000256" key="14">
    <source>
        <dbReference type="ARBA" id="ARBA00022958"/>
    </source>
</evidence>
<dbReference type="Gene3D" id="3.40.1380.20">
    <property type="entry name" value="Pyruvate kinase, C-terminal domain"/>
    <property type="match status" value="1"/>
</dbReference>
<dbReference type="RefSeq" id="WP_031574565.1">
    <property type="nucleotide sequence ID" value="NZ_FNDZ01000001.1"/>
</dbReference>
<name>A0A1G8III9_9CLOT</name>
<dbReference type="GO" id="GO:0006950">
    <property type="term" value="P:response to stress"/>
    <property type="evidence" value="ECO:0007669"/>
    <property type="project" value="UniProtKB-ARBA"/>
</dbReference>
<evidence type="ECO:0000256" key="16">
    <source>
        <dbReference type="ARBA" id="ARBA00023317"/>
    </source>
</evidence>
<dbReference type="PANTHER" id="PTHR11817">
    <property type="entry name" value="PYRUVATE KINASE"/>
    <property type="match status" value="1"/>
</dbReference>
<dbReference type="GO" id="GO:0030955">
    <property type="term" value="F:potassium ion binding"/>
    <property type="evidence" value="ECO:0007669"/>
    <property type="project" value="UniProtKB-UniRule"/>
</dbReference>
<gene>
    <name evidence="22" type="ORF">SAMN05421804_101890</name>
</gene>
<dbReference type="GO" id="GO:0016301">
    <property type="term" value="F:kinase activity"/>
    <property type="evidence" value="ECO:0007669"/>
    <property type="project" value="UniProtKB-KW"/>
</dbReference>
<dbReference type="InterPro" id="IPR036918">
    <property type="entry name" value="Pyrv_Knase_C_sf"/>
</dbReference>
<evidence type="ECO:0000313" key="23">
    <source>
        <dbReference type="Proteomes" id="UP000183255"/>
    </source>
</evidence>
<keyword evidence="16 22" id="KW-0670">Pyruvate</keyword>
<evidence type="ECO:0000256" key="2">
    <source>
        <dbReference type="ARBA" id="ARBA00001958"/>
    </source>
</evidence>
<dbReference type="InterPro" id="IPR008279">
    <property type="entry name" value="PEP-util_enz_mobile_dom"/>
</dbReference>
<keyword evidence="13 18" id="KW-0460">Magnesium</keyword>
<dbReference type="EMBL" id="FNDZ01000001">
    <property type="protein sequence ID" value="SDI18350.1"/>
    <property type="molecule type" value="Genomic_DNA"/>
</dbReference>
<evidence type="ECO:0000256" key="9">
    <source>
        <dbReference type="ARBA" id="ARBA00022723"/>
    </source>
</evidence>
<dbReference type="NCBIfam" id="TIGR01064">
    <property type="entry name" value="pyruv_kin"/>
    <property type="match status" value="1"/>
</dbReference>
<dbReference type="InterPro" id="IPR015795">
    <property type="entry name" value="Pyrv_Knase_C"/>
</dbReference>
<dbReference type="InterPro" id="IPR015793">
    <property type="entry name" value="Pyrv_Knase_brl"/>
</dbReference>
<keyword evidence="9" id="KW-0479">Metal-binding</keyword>
<dbReference type="SUPFAM" id="SSF52009">
    <property type="entry name" value="Phosphohistidine domain"/>
    <property type="match status" value="1"/>
</dbReference>
<dbReference type="UniPathway" id="UPA00109">
    <property type="reaction ID" value="UER00188"/>
</dbReference>
<dbReference type="Gene3D" id="2.40.33.10">
    <property type="entry name" value="PK beta-barrel domain-like"/>
    <property type="match status" value="1"/>
</dbReference>
<keyword evidence="14" id="KW-0630">Potassium</keyword>
<accession>A0A1G8III9</accession>
<evidence type="ECO:0000256" key="10">
    <source>
        <dbReference type="ARBA" id="ARBA00022741"/>
    </source>
</evidence>
<sequence length="590" mass="64052">MRKTKIICTIGPTSESEEAIRELIEAGMNVSRHNFSHDTHANHRMKMERVRKIAEEQGKTVAILLDTKGPEIRTHDFKDAPVQLEEGKFIDIHTKEEILGDATKFSLTYNKLAEDVEVGSRILIDDGLVALEVVSVELVSGVIKAKILNSGTVSNHKGINLPGIKTQLPALTEKDLEDLAFGVEMGVDIVAASFIRKADDVLAIRKVLRNLGADDIFLMSKIENQEGVDNVEEIVKYSDGVMVARGDMGVEIPLEQVPGIQKKIIELCNLAGKPVVTATQMLESMVRFPRPTRAEVSDVANAILDGTDCIMLSGETANGKYPVEAVKTMVKISEDVEGRIKHDKVLSKLMMSHASSVPMAISLASVTTAYELGASAIISATVSGSTAKNVSRFRPECPILAITPSKNVARKLSVYWGVYPIVAELYESTDEMIDSTAEIAKKKGFVKDGELVVITAGLPINFVGSTNMIKVHLIGDVLLQGKRTHETKQVVSGVIKKAINFKMADEKISDGDILVVNALTDDYLNIIHKTAGVIVETNQVTPEISVEAMKHDIPVIAEALDAMSVLTEGTLVTIDGKRSLVINGRTVLKS</sequence>
<dbReference type="InterPro" id="IPR018209">
    <property type="entry name" value="Pyrv_Knase_AS"/>
</dbReference>
<dbReference type="Gene3D" id="3.50.30.10">
    <property type="entry name" value="Phosphohistidine domain"/>
    <property type="match status" value="1"/>
</dbReference>
<keyword evidence="15 18" id="KW-0324">Glycolysis</keyword>
<evidence type="ECO:0000256" key="3">
    <source>
        <dbReference type="ARBA" id="ARBA00004997"/>
    </source>
</evidence>
<evidence type="ECO:0000259" key="19">
    <source>
        <dbReference type="Pfam" id="PF00224"/>
    </source>
</evidence>
<evidence type="ECO:0000256" key="6">
    <source>
        <dbReference type="ARBA" id="ARBA00012142"/>
    </source>
</evidence>
<dbReference type="Pfam" id="PF00391">
    <property type="entry name" value="PEP-utilizers"/>
    <property type="match status" value="1"/>
</dbReference>
<feature type="domain" description="Pyruvate kinase C-terminal" evidence="21">
    <location>
        <begin position="360"/>
        <end position="472"/>
    </location>
</feature>
<dbReference type="SUPFAM" id="SSF50800">
    <property type="entry name" value="PK beta-barrel domain-like"/>
    <property type="match status" value="1"/>
</dbReference>
<comment type="cofactor">
    <cofactor evidence="2">
        <name>K(+)</name>
        <dbReference type="ChEBI" id="CHEBI:29103"/>
    </cofactor>
</comment>
<dbReference type="NCBIfam" id="NF004978">
    <property type="entry name" value="PRK06354.1"/>
    <property type="match status" value="1"/>
</dbReference>
<dbReference type="Pfam" id="PF02887">
    <property type="entry name" value="PK_C"/>
    <property type="match status" value="1"/>
</dbReference>
<evidence type="ECO:0000256" key="12">
    <source>
        <dbReference type="ARBA" id="ARBA00022840"/>
    </source>
</evidence>
<reference evidence="22 23" key="1">
    <citation type="submission" date="2016-10" db="EMBL/GenBank/DDBJ databases">
        <authorList>
            <person name="de Groot N.N."/>
        </authorList>
    </citation>
    <scope>NUCLEOTIDE SEQUENCE [LARGE SCALE GENOMIC DNA]</scope>
    <source>
        <strain evidence="22 23">CGMCC 1.5058</strain>
    </source>
</reference>
<dbReference type="EC" id="2.7.1.40" evidence="6 17"/>
<dbReference type="NCBIfam" id="NF004491">
    <property type="entry name" value="PRK05826.1"/>
    <property type="match status" value="1"/>
</dbReference>
<keyword evidence="12" id="KW-0067">ATP-binding</keyword>
<keyword evidence="11 18" id="KW-0418">Kinase</keyword>
<dbReference type="FunFam" id="3.20.20.60:FF:000001">
    <property type="entry name" value="Pyruvate kinase"/>
    <property type="match status" value="1"/>
</dbReference>
<evidence type="ECO:0000256" key="4">
    <source>
        <dbReference type="ARBA" id="ARBA00006237"/>
    </source>
</evidence>
<feature type="domain" description="PEP-utilising enzyme mobile" evidence="20">
    <location>
        <begin position="509"/>
        <end position="578"/>
    </location>
</feature>
<comment type="similarity">
    <text evidence="4">In the C-terminal section; belongs to the PEP-utilizing enzyme family.</text>
</comment>
<dbReference type="InterPro" id="IPR040442">
    <property type="entry name" value="Pyrv_kinase-like_dom_sf"/>
</dbReference>
<dbReference type="GO" id="GO:0000287">
    <property type="term" value="F:magnesium ion binding"/>
    <property type="evidence" value="ECO:0007669"/>
    <property type="project" value="UniProtKB-UniRule"/>
</dbReference>
<comment type="pathway">
    <text evidence="3 18">Carbohydrate degradation; glycolysis; pyruvate from D-glyceraldehyde 3-phosphate: step 5/5.</text>
</comment>
<evidence type="ECO:0000256" key="11">
    <source>
        <dbReference type="ARBA" id="ARBA00022777"/>
    </source>
</evidence>
<dbReference type="Pfam" id="PF00224">
    <property type="entry name" value="PK"/>
    <property type="match status" value="1"/>
</dbReference>
<keyword evidence="10" id="KW-0547">Nucleotide-binding</keyword>
<evidence type="ECO:0000256" key="5">
    <source>
        <dbReference type="ARBA" id="ARBA00008663"/>
    </source>
</evidence>
<dbReference type="InterPro" id="IPR001697">
    <property type="entry name" value="Pyr_Knase"/>
</dbReference>
<organism evidence="22 23">
    <name type="scientific">Proteiniclasticum ruminis</name>
    <dbReference type="NCBI Taxonomy" id="398199"/>
    <lineage>
        <taxon>Bacteria</taxon>
        <taxon>Bacillati</taxon>
        <taxon>Bacillota</taxon>
        <taxon>Clostridia</taxon>
        <taxon>Eubacteriales</taxon>
        <taxon>Clostridiaceae</taxon>
        <taxon>Proteiniclasticum</taxon>
    </lineage>
</organism>
<evidence type="ECO:0000313" key="22">
    <source>
        <dbReference type="EMBL" id="SDI18350.1"/>
    </source>
</evidence>
<dbReference type="PROSITE" id="PS00110">
    <property type="entry name" value="PYRUVATE_KINASE"/>
    <property type="match status" value="1"/>
</dbReference>
<comment type="cofactor">
    <cofactor evidence="1">
        <name>Mg(2+)</name>
        <dbReference type="ChEBI" id="CHEBI:18420"/>
    </cofactor>
</comment>
<dbReference type="InterPro" id="IPR015813">
    <property type="entry name" value="Pyrv/PenolPyrv_kinase-like_dom"/>
</dbReference>
<dbReference type="InterPro" id="IPR011037">
    <property type="entry name" value="Pyrv_Knase-like_insert_dom_sf"/>
</dbReference>
<comment type="similarity">
    <text evidence="5 18">Belongs to the pyruvate kinase family.</text>
</comment>
<dbReference type="Gene3D" id="3.20.20.60">
    <property type="entry name" value="Phosphoenolpyruvate-binding domains"/>
    <property type="match status" value="1"/>
</dbReference>
<proteinExistence type="inferred from homology"/>
<feature type="domain" description="Pyruvate kinase barrel" evidence="19">
    <location>
        <begin position="1"/>
        <end position="326"/>
    </location>
</feature>
<evidence type="ECO:0000256" key="15">
    <source>
        <dbReference type="ARBA" id="ARBA00023152"/>
    </source>
</evidence>
<evidence type="ECO:0000256" key="8">
    <source>
        <dbReference type="ARBA" id="ARBA00022679"/>
    </source>
</evidence>
<dbReference type="FunFam" id="2.40.33.10:FF:000001">
    <property type="entry name" value="Pyruvate kinase"/>
    <property type="match status" value="1"/>
</dbReference>
<dbReference type="AlphaFoldDB" id="A0A1G8III9"/>
<evidence type="ECO:0000256" key="1">
    <source>
        <dbReference type="ARBA" id="ARBA00001946"/>
    </source>
</evidence>
<evidence type="ECO:0000256" key="18">
    <source>
        <dbReference type="RuleBase" id="RU000504"/>
    </source>
</evidence>
<evidence type="ECO:0000259" key="21">
    <source>
        <dbReference type="Pfam" id="PF02887"/>
    </source>
</evidence>
<dbReference type="SUPFAM" id="SSF51621">
    <property type="entry name" value="Phosphoenolpyruvate/pyruvate domain"/>
    <property type="match status" value="1"/>
</dbReference>
<comment type="catalytic activity">
    <reaction evidence="18">
        <text>pyruvate + ATP = phosphoenolpyruvate + ADP + H(+)</text>
        <dbReference type="Rhea" id="RHEA:18157"/>
        <dbReference type="ChEBI" id="CHEBI:15361"/>
        <dbReference type="ChEBI" id="CHEBI:15378"/>
        <dbReference type="ChEBI" id="CHEBI:30616"/>
        <dbReference type="ChEBI" id="CHEBI:58702"/>
        <dbReference type="ChEBI" id="CHEBI:456216"/>
        <dbReference type="EC" id="2.7.1.40"/>
    </reaction>
</comment>
<dbReference type="Proteomes" id="UP000183255">
    <property type="component" value="Unassembled WGS sequence"/>
</dbReference>
<dbReference type="SUPFAM" id="SSF52935">
    <property type="entry name" value="PK C-terminal domain-like"/>
    <property type="match status" value="1"/>
</dbReference>
<evidence type="ECO:0000259" key="20">
    <source>
        <dbReference type="Pfam" id="PF00391"/>
    </source>
</evidence>
<dbReference type="InterPro" id="IPR036637">
    <property type="entry name" value="Phosphohistidine_dom_sf"/>
</dbReference>
<evidence type="ECO:0000256" key="13">
    <source>
        <dbReference type="ARBA" id="ARBA00022842"/>
    </source>
</evidence>
<keyword evidence="8 18" id="KW-0808">Transferase</keyword>
<dbReference type="InterPro" id="IPR015806">
    <property type="entry name" value="Pyrv_Knase_insert_dom_sf"/>
</dbReference>
<protein>
    <recommendedName>
        <fullName evidence="7 17">Pyruvate kinase</fullName>
        <ecNumber evidence="6 17">2.7.1.40</ecNumber>
    </recommendedName>
</protein>
<evidence type="ECO:0000256" key="17">
    <source>
        <dbReference type="NCBIfam" id="TIGR01064"/>
    </source>
</evidence>